<organism evidence="2 3">
    <name type="scientific">Macrosiphum euphorbiae</name>
    <name type="common">potato aphid</name>
    <dbReference type="NCBI Taxonomy" id="13131"/>
    <lineage>
        <taxon>Eukaryota</taxon>
        <taxon>Metazoa</taxon>
        <taxon>Ecdysozoa</taxon>
        <taxon>Arthropoda</taxon>
        <taxon>Hexapoda</taxon>
        <taxon>Insecta</taxon>
        <taxon>Pterygota</taxon>
        <taxon>Neoptera</taxon>
        <taxon>Paraneoptera</taxon>
        <taxon>Hemiptera</taxon>
        <taxon>Sternorrhyncha</taxon>
        <taxon>Aphidomorpha</taxon>
        <taxon>Aphidoidea</taxon>
        <taxon>Aphididae</taxon>
        <taxon>Macrosiphini</taxon>
        <taxon>Macrosiphum</taxon>
    </lineage>
</organism>
<evidence type="ECO:0000259" key="1">
    <source>
        <dbReference type="SMART" id="SM00597"/>
    </source>
</evidence>
<comment type="caution">
    <text evidence="2">The sequence shown here is derived from an EMBL/GenBank/DDBJ whole genome shotgun (WGS) entry which is preliminary data.</text>
</comment>
<reference evidence="2 3" key="1">
    <citation type="submission" date="2023-01" db="EMBL/GenBank/DDBJ databases">
        <authorList>
            <person name="Whitehead M."/>
        </authorList>
    </citation>
    <scope>NUCLEOTIDE SEQUENCE [LARGE SCALE GENOMIC DNA]</scope>
</reference>
<evidence type="ECO:0000313" key="2">
    <source>
        <dbReference type="EMBL" id="CAI6353950.1"/>
    </source>
</evidence>
<proteinExistence type="predicted"/>
<protein>
    <recommendedName>
        <fullName evidence="1">TTF-type domain-containing protein</fullName>
    </recommendedName>
</protein>
<dbReference type="EMBL" id="CARXXK010000002">
    <property type="protein sequence ID" value="CAI6353950.1"/>
    <property type="molecule type" value="Genomic_DNA"/>
</dbReference>
<evidence type="ECO:0000313" key="3">
    <source>
        <dbReference type="Proteomes" id="UP001160148"/>
    </source>
</evidence>
<dbReference type="Proteomes" id="UP001160148">
    <property type="component" value="Unassembled WGS sequence"/>
</dbReference>
<dbReference type="InterPro" id="IPR012337">
    <property type="entry name" value="RNaseH-like_sf"/>
</dbReference>
<dbReference type="Pfam" id="PF05699">
    <property type="entry name" value="Dimer_Tnp_hAT"/>
    <property type="match status" value="1"/>
</dbReference>
<dbReference type="InterPro" id="IPR006580">
    <property type="entry name" value="Znf_TTF"/>
</dbReference>
<dbReference type="PANTHER" id="PTHR45749">
    <property type="match status" value="1"/>
</dbReference>
<dbReference type="SMART" id="SM00597">
    <property type="entry name" value="ZnF_TTF"/>
    <property type="match status" value="1"/>
</dbReference>
<keyword evidence="3" id="KW-1185">Reference proteome</keyword>
<dbReference type="InterPro" id="IPR008906">
    <property type="entry name" value="HATC_C_dom"/>
</dbReference>
<accession>A0AAV0WDT7</accession>
<dbReference type="GO" id="GO:0046983">
    <property type="term" value="F:protein dimerization activity"/>
    <property type="evidence" value="ECO:0007669"/>
    <property type="project" value="InterPro"/>
</dbReference>
<gene>
    <name evidence="2" type="ORF">MEUPH1_LOCUS10008</name>
</gene>
<dbReference type="SUPFAM" id="SSF53098">
    <property type="entry name" value="Ribonuclease H-like"/>
    <property type="match status" value="1"/>
</dbReference>
<sequence>MSESEKLTCVCGKKRENLNITNWKRHLDNCKQRKTKINSRSITSFFNIPKPKKVCMDTDTICYPYPTSDAFINDSGSSVHEQIKQKDMILTSSSLNKNVLDSVVGNTFSQIAKEIDQDSVLDSVVGNTFSQIAKEIDQDSDMNSINTDMETVDIEVDTEMETVDMFRNDPAHFVKLKHITPEIRSLILELGPCQPLSNDLPGKSFPKNGSKENRSFKEIYYYRILPDKTKCLRDWLSYSPSKNKIYCMHCFLFGTNLHKNLEKSWTKNGFDSWKNLSSGIEYHELTNDHINATLKYKLRKTSTPILPSLEYQRKIEVSMNRQVINEIIDIVLYLARHNLAFRGHRDNWSVSSPGGNFKDLVILLAKSSAPLSDHLNSIKLKKKGQISFVTWERQNQLIDSISHDISSQIQQAVVQSNMFSISIDSTFDASRREQVSFVIRYVDDTFGLIHERVIAIKESPITTGKDLYSLFVAIMEKEKLNWKDCLVGQSYDGASNMRGNYKGLQAHIKRECPQALYVWCHAHRLALVVKQAVSCDSNSRDLFGNLESLYVLLWCSKKRAATFREAQKKHSDLKYTQEHAVKRVCTTRWNSHSAALNVVIKFHHAVLQTLEEIKNLEGVTDATVGANCSGLIDYFTSRRFLLTAFTFKKLFDILEVVTRQFQTHDMDILLATSIVTKTINSIRKLRANNSFEEIIKLTDNFINESDTDFIPLKNIRPRRVPIKAGELMQDDPIVCPIKKFEVETYNAVIDMTLNELSDRFETTNIGPLKDIALLSYRRIQEVHNDPTMLPKDSFIELCEVYSKINRDCLISEYMQFCKNLNEFENNLNLPKFLHDVSNNKSSNDEDENDNNDDNISMFELNTYDDLNETSNDNDQRAIKNIGSTKKIFQMFCTANLTSCFPNLYVALKLSVTLPISSCSVERSFSKLKLIKTKLRTSMLQDRLENLMKISCEKDLNPIVDNIILSLAGKSSSLCKALVY</sequence>
<feature type="domain" description="TTF-type" evidence="1">
    <location>
        <begin position="220"/>
        <end position="311"/>
    </location>
</feature>
<dbReference type="AlphaFoldDB" id="A0AAV0WDT7"/>
<name>A0AAV0WDT7_9HEMI</name>
<dbReference type="InterPro" id="IPR025398">
    <property type="entry name" value="DUF4371"/>
</dbReference>
<dbReference type="PANTHER" id="PTHR45749:SF21">
    <property type="entry name" value="DUF4371 DOMAIN-CONTAINING PROTEIN"/>
    <property type="match status" value="1"/>
</dbReference>
<dbReference type="Pfam" id="PF14291">
    <property type="entry name" value="DUF4371"/>
    <property type="match status" value="1"/>
</dbReference>